<sequence>MVNDKARKRSKKEKLTMEEDEILSDGNKNQVETTRVTRVGGINIRLVVITCIAAAAGIMSTFVILLYTGSLDCSLITRMCASLKSWLSPPYIYLILNFVIISIAATSSTCFRIHHPHSNFPHFLNQFFKHHYNFHDDVGDHHHDSTHAADDDDALMLEVSQPPPLPPPQPPPSTDDQHDKITHFIANEISNPKDEHEEHGEEEEDESDTLEGTWKAITGEGGSPQRSTRRLLGKSNTTNTLRTLSRHPPASSSLDQQILTRSPNEEHYSVDQEQQPCPLLATSSNRELRKSETFNDTASAQQRRGLLRRDPQPSLSQDELNRRVEAFIMNFNQQIRLQRQESDQRFLEMISRGV</sequence>
<evidence type="ECO:0000313" key="2">
    <source>
        <dbReference type="Proteomes" id="UP001062846"/>
    </source>
</evidence>
<reference evidence="1" key="1">
    <citation type="submission" date="2022-02" db="EMBL/GenBank/DDBJ databases">
        <title>Plant Genome Project.</title>
        <authorList>
            <person name="Zhang R.-G."/>
        </authorList>
    </citation>
    <scope>NUCLEOTIDE SEQUENCE</scope>
    <source>
        <strain evidence="1">AT1</strain>
    </source>
</reference>
<comment type="caution">
    <text evidence="1">The sequence shown here is derived from an EMBL/GenBank/DDBJ whole genome shotgun (WGS) entry which is preliminary data.</text>
</comment>
<organism evidence="1 2">
    <name type="scientific">Rhododendron molle</name>
    <name type="common">Chinese azalea</name>
    <name type="synonym">Azalea mollis</name>
    <dbReference type="NCBI Taxonomy" id="49168"/>
    <lineage>
        <taxon>Eukaryota</taxon>
        <taxon>Viridiplantae</taxon>
        <taxon>Streptophyta</taxon>
        <taxon>Embryophyta</taxon>
        <taxon>Tracheophyta</taxon>
        <taxon>Spermatophyta</taxon>
        <taxon>Magnoliopsida</taxon>
        <taxon>eudicotyledons</taxon>
        <taxon>Gunneridae</taxon>
        <taxon>Pentapetalae</taxon>
        <taxon>asterids</taxon>
        <taxon>Ericales</taxon>
        <taxon>Ericaceae</taxon>
        <taxon>Ericoideae</taxon>
        <taxon>Rhodoreae</taxon>
        <taxon>Rhododendron</taxon>
    </lineage>
</organism>
<gene>
    <name evidence="1" type="ORF">RHMOL_Rhmol03G0292800</name>
</gene>
<name>A0ACC0PL25_RHOML</name>
<evidence type="ECO:0000313" key="1">
    <source>
        <dbReference type="EMBL" id="KAI8565851.1"/>
    </source>
</evidence>
<protein>
    <submittedName>
        <fullName evidence="1">Uncharacterized protein</fullName>
    </submittedName>
</protein>
<proteinExistence type="predicted"/>
<accession>A0ACC0PL25</accession>
<keyword evidence="2" id="KW-1185">Reference proteome</keyword>
<dbReference type="Proteomes" id="UP001062846">
    <property type="component" value="Chromosome 3"/>
</dbReference>
<dbReference type="EMBL" id="CM046390">
    <property type="protein sequence ID" value="KAI8565851.1"/>
    <property type="molecule type" value="Genomic_DNA"/>
</dbReference>